<name>A0ABR2HL91_9PEZI</name>
<evidence type="ECO:0000256" key="1">
    <source>
        <dbReference type="ARBA" id="ARBA00022737"/>
    </source>
</evidence>
<proteinExistence type="predicted"/>
<dbReference type="Pfam" id="PF00023">
    <property type="entry name" value="Ank"/>
    <property type="match status" value="1"/>
</dbReference>
<evidence type="ECO:0000313" key="4">
    <source>
        <dbReference type="EMBL" id="KAK8848920.1"/>
    </source>
</evidence>
<dbReference type="SUPFAM" id="SSF48403">
    <property type="entry name" value="Ankyrin repeat"/>
    <property type="match status" value="1"/>
</dbReference>
<dbReference type="PROSITE" id="PS50088">
    <property type="entry name" value="ANK_REPEAT"/>
    <property type="match status" value="2"/>
</dbReference>
<evidence type="ECO:0000256" key="3">
    <source>
        <dbReference type="PROSITE-ProRule" id="PRU00023"/>
    </source>
</evidence>
<organism evidence="4 5">
    <name type="scientific">Apiospora arundinis</name>
    <dbReference type="NCBI Taxonomy" id="335852"/>
    <lineage>
        <taxon>Eukaryota</taxon>
        <taxon>Fungi</taxon>
        <taxon>Dikarya</taxon>
        <taxon>Ascomycota</taxon>
        <taxon>Pezizomycotina</taxon>
        <taxon>Sordariomycetes</taxon>
        <taxon>Xylariomycetidae</taxon>
        <taxon>Amphisphaeriales</taxon>
        <taxon>Apiosporaceae</taxon>
        <taxon>Apiospora</taxon>
    </lineage>
</organism>
<protein>
    <submittedName>
        <fullName evidence="4">Ankyrin repeat domain-containing protein</fullName>
    </submittedName>
</protein>
<evidence type="ECO:0000313" key="5">
    <source>
        <dbReference type="Proteomes" id="UP001390339"/>
    </source>
</evidence>
<accession>A0ABR2HL91</accession>
<feature type="repeat" description="ANK" evidence="3">
    <location>
        <begin position="364"/>
        <end position="400"/>
    </location>
</feature>
<dbReference type="SMART" id="SM00248">
    <property type="entry name" value="ANK"/>
    <property type="match status" value="7"/>
</dbReference>
<keyword evidence="2 3" id="KW-0040">ANK repeat</keyword>
<dbReference type="InterPro" id="IPR036770">
    <property type="entry name" value="Ankyrin_rpt-contain_sf"/>
</dbReference>
<feature type="repeat" description="ANK" evidence="3">
    <location>
        <begin position="157"/>
        <end position="189"/>
    </location>
</feature>
<dbReference type="PANTHER" id="PTHR24189">
    <property type="entry name" value="MYOTROPHIN"/>
    <property type="match status" value="1"/>
</dbReference>
<comment type="caution">
    <text evidence="4">The sequence shown here is derived from an EMBL/GenBank/DDBJ whole genome shotgun (WGS) entry which is preliminary data.</text>
</comment>
<dbReference type="InterPro" id="IPR050745">
    <property type="entry name" value="Multifunctional_regulatory"/>
</dbReference>
<dbReference type="Gene3D" id="1.25.40.20">
    <property type="entry name" value="Ankyrin repeat-containing domain"/>
    <property type="match status" value="2"/>
</dbReference>
<reference evidence="4 5" key="1">
    <citation type="journal article" date="2024" name="IMA Fungus">
        <title>Apiospora arundinis, a panoply of carbohydrate-active enzymes and secondary metabolites.</title>
        <authorList>
            <person name="Sorensen T."/>
            <person name="Petersen C."/>
            <person name="Muurmann A.T."/>
            <person name="Christiansen J.V."/>
            <person name="Brundto M.L."/>
            <person name="Overgaard C.K."/>
            <person name="Boysen A.T."/>
            <person name="Wollenberg R.D."/>
            <person name="Larsen T.O."/>
            <person name="Sorensen J.L."/>
            <person name="Nielsen K.L."/>
            <person name="Sondergaard T.E."/>
        </authorList>
    </citation>
    <scope>NUCLEOTIDE SEQUENCE [LARGE SCALE GENOMIC DNA]</scope>
    <source>
        <strain evidence="4 5">AAU 773</strain>
    </source>
</reference>
<dbReference type="PROSITE" id="PS50297">
    <property type="entry name" value="ANK_REP_REGION"/>
    <property type="match status" value="1"/>
</dbReference>
<dbReference type="PRINTS" id="PR01415">
    <property type="entry name" value="ANKYRIN"/>
</dbReference>
<dbReference type="EMBL" id="JAPCWZ010000010">
    <property type="protein sequence ID" value="KAK8848920.1"/>
    <property type="molecule type" value="Genomic_DNA"/>
</dbReference>
<dbReference type="InterPro" id="IPR002110">
    <property type="entry name" value="Ankyrin_rpt"/>
</dbReference>
<evidence type="ECO:0000256" key="2">
    <source>
        <dbReference type="ARBA" id="ARBA00023043"/>
    </source>
</evidence>
<gene>
    <name evidence="4" type="ORF">PGQ11_015400</name>
</gene>
<sequence length="596" mass="66625">MASLVACPVEIVHMIIGFMPKSSKDLASLALVNIYLNIIVTEELYRWIDTSEPHWRETDSYWRTVECRRALHWAAYVGRIGAAHKFLDRGANPNSYCGELFEDRSGKVLVNRSAPESLDMDIDRQFHSYPALSNLEASPPAREIQYAVQQKDYRMTSLWTPLHLAVREGHLEVVELLISRGANLNMTSKGACGCRSPFYLSCANKRRPLSAVLGDPDLTRLLLNHGASASFRNLLKALKKSDLISAELIYDNLYPKPRSVAEIQRMFRVTWESDPAVLGFVLALDKDRVIIQDQRSVSRMLSCARSNPKSVLLLLESGAQCDDVSTPGGGGAIYWAVSHSRSEEFIQKLLAAGANPDMIRTGGQNTCALYEAVSFGDRNKRRTYVKLLVDHGANVNAILDEISNSNAPQQLFGKTFITPFRRSLSSLAHRGVTSLGRFVPNFVDREVVEIMLHSKSMQSWNDELKASCAAEAIQNGSVKLLESLMALGVADVVNQRLIHTALNYELRRLQQISKSPGSFDQMNDSIEMIAFLSRNGADWNYRGEESMPGLTSQKLLYNAISTTESAYQRLLLRAKSMLEAETTNVIFLNENETPRK</sequence>
<dbReference type="PANTHER" id="PTHR24189:SF50">
    <property type="entry name" value="ANKYRIN REPEAT AND SOCS BOX PROTEIN 2"/>
    <property type="match status" value="1"/>
</dbReference>
<keyword evidence="5" id="KW-1185">Reference proteome</keyword>
<dbReference type="Proteomes" id="UP001390339">
    <property type="component" value="Unassembled WGS sequence"/>
</dbReference>
<keyword evidence="1" id="KW-0677">Repeat</keyword>